<dbReference type="SUPFAM" id="SSF81324">
    <property type="entry name" value="Voltage-gated potassium channels"/>
    <property type="match status" value="1"/>
</dbReference>
<keyword evidence="1" id="KW-1133">Transmembrane helix</keyword>
<feature type="transmembrane region" description="Helical" evidence="1">
    <location>
        <begin position="6"/>
        <end position="29"/>
    </location>
</feature>
<keyword evidence="1" id="KW-0472">Membrane</keyword>
<protein>
    <submittedName>
        <fullName evidence="3">Ion channel</fullName>
    </submittedName>
</protein>
<keyword evidence="4" id="KW-1185">Reference proteome</keyword>
<evidence type="ECO:0000313" key="4">
    <source>
        <dbReference type="Proteomes" id="UP000294881"/>
    </source>
</evidence>
<gene>
    <name evidence="3" type="ORF">EV666_108151</name>
</gene>
<organism evidence="3 4">
    <name type="scientific">Camelimonas lactis</name>
    <dbReference type="NCBI Taxonomy" id="659006"/>
    <lineage>
        <taxon>Bacteria</taxon>
        <taxon>Pseudomonadati</taxon>
        <taxon>Pseudomonadota</taxon>
        <taxon>Alphaproteobacteria</taxon>
        <taxon>Hyphomicrobiales</taxon>
        <taxon>Chelatococcaceae</taxon>
        <taxon>Camelimonas</taxon>
    </lineage>
</organism>
<sequence length="152" mass="16829">MQDFLIGSATSILVMLAHLAGTILIVFGIKSLRSKFRDMNILYVSVILVFVYGILMIVLFASTGIWAALYYNLNLVEDWGNAFYSALVNYTTLGFGDLVQASRTRIYGPMAAASGILMFSWAAAILVYVLQAHLPAMIQLTVHTPHNKRVDH</sequence>
<comment type="caution">
    <text evidence="3">The sequence shown here is derived from an EMBL/GenBank/DDBJ whole genome shotgun (WGS) entry which is preliminary data.</text>
</comment>
<proteinExistence type="predicted"/>
<dbReference type="Pfam" id="PF07885">
    <property type="entry name" value="Ion_trans_2"/>
    <property type="match status" value="1"/>
</dbReference>
<dbReference type="InterPro" id="IPR013099">
    <property type="entry name" value="K_chnl_dom"/>
</dbReference>
<reference evidence="3 4" key="1">
    <citation type="submission" date="2019-03" db="EMBL/GenBank/DDBJ databases">
        <title>Genomic Encyclopedia of Type Strains, Phase IV (KMG-IV): sequencing the most valuable type-strain genomes for metagenomic binning, comparative biology and taxonomic classification.</title>
        <authorList>
            <person name="Goeker M."/>
        </authorList>
    </citation>
    <scope>NUCLEOTIDE SEQUENCE [LARGE SCALE GENOMIC DNA]</scope>
    <source>
        <strain evidence="3 4">DSM 22958</strain>
    </source>
</reference>
<dbReference type="Gene3D" id="1.10.287.70">
    <property type="match status" value="1"/>
</dbReference>
<feature type="transmembrane region" description="Helical" evidence="1">
    <location>
        <begin position="41"/>
        <end position="69"/>
    </location>
</feature>
<evidence type="ECO:0000256" key="1">
    <source>
        <dbReference type="SAM" id="Phobius"/>
    </source>
</evidence>
<feature type="domain" description="Potassium channel" evidence="2">
    <location>
        <begin position="61"/>
        <end position="130"/>
    </location>
</feature>
<evidence type="ECO:0000313" key="3">
    <source>
        <dbReference type="EMBL" id="TCO12828.1"/>
    </source>
</evidence>
<dbReference type="AlphaFoldDB" id="A0A4R2GT91"/>
<feature type="transmembrane region" description="Helical" evidence="1">
    <location>
        <begin position="111"/>
        <end position="130"/>
    </location>
</feature>
<keyword evidence="1" id="KW-0812">Transmembrane</keyword>
<dbReference type="EMBL" id="SLWL01000008">
    <property type="protein sequence ID" value="TCO12828.1"/>
    <property type="molecule type" value="Genomic_DNA"/>
</dbReference>
<evidence type="ECO:0000259" key="2">
    <source>
        <dbReference type="Pfam" id="PF07885"/>
    </source>
</evidence>
<dbReference type="Proteomes" id="UP000294881">
    <property type="component" value="Unassembled WGS sequence"/>
</dbReference>
<accession>A0A4R2GT91</accession>
<name>A0A4R2GT91_9HYPH</name>